<keyword evidence="3" id="KW-1185">Reference proteome</keyword>
<dbReference type="Proteomes" id="UP000267145">
    <property type="component" value="Unassembled WGS sequence"/>
</dbReference>
<evidence type="ECO:0000256" key="1">
    <source>
        <dbReference type="SAM" id="Phobius"/>
    </source>
</evidence>
<name>A0A3M9YEX1_9PEZI</name>
<organism evidence="2 3">
    <name type="scientific">Verticillium nonalfalfae</name>
    <dbReference type="NCBI Taxonomy" id="1051616"/>
    <lineage>
        <taxon>Eukaryota</taxon>
        <taxon>Fungi</taxon>
        <taxon>Dikarya</taxon>
        <taxon>Ascomycota</taxon>
        <taxon>Pezizomycotina</taxon>
        <taxon>Sordariomycetes</taxon>
        <taxon>Hypocreomycetidae</taxon>
        <taxon>Glomerellales</taxon>
        <taxon>Plectosphaerellaceae</taxon>
        <taxon>Verticillium</taxon>
    </lineage>
</organism>
<reference evidence="2 3" key="1">
    <citation type="submission" date="2018-10" db="EMBL/GenBank/DDBJ databases">
        <title>Genome sequence of Verticillium nonalfalfae VnAa140.</title>
        <authorList>
            <person name="Stajich J.E."/>
            <person name="Kasson M.T."/>
        </authorList>
    </citation>
    <scope>NUCLEOTIDE SEQUENCE [LARGE SCALE GENOMIC DNA]</scope>
    <source>
        <strain evidence="2 3">VnAa140</strain>
    </source>
</reference>
<feature type="transmembrane region" description="Helical" evidence="1">
    <location>
        <begin position="103"/>
        <end position="121"/>
    </location>
</feature>
<dbReference type="RefSeq" id="XP_028496484.1">
    <property type="nucleotide sequence ID" value="XM_028638943.1"/>
</dbReference>
<dbReference type="EMBL" id="RBVV01000028">
    <property type="protein sequence ID" value="RNJ58326.1"/>
    <property type="molecule type" value="Genomic_DNA"/>
</dbReference>
<feature type="transmembrane region" description="Helical" evidence="1">
    <location>
        <begin position="49"/>
        <end position="70"/>
    </location>
</feature>
<protein>
    <submittedName>
        <fullName evidence="2">Uncharacterized protein</fullName>
    </submittedName>
</protein>
<dbReference type="GeneID" id="39608467"/>
<keyword evidence="1" id="KW-0472">Membrane</keyword>
<feature type="transmembrane region" description="Helical" evidence="1">
    <location>
        <begin position="77"/>
        <end position="97"/>
    </location>
</feature>
<proteinExistence type="predicted"/>
<keyword evidence="1" id="KW-1133">Transmembrane helix</keyword>
<gene>
    <name evidence="2" type="ORF">D7B24_004778</name>
</gene>
<evidence type="ECO:0000313" key="3">
    <source>
        <dbReference type="Proteomes" id="UP000267145"/>
    </source>
</evidence>
<evidence type="ECO:0000313" key="2">
    <source>
        <dbReference type="EMBL" id="RNJ58326.1"/>
    </source>
</evidence>
<comment type="caution">
    <text evidence="2">The sequence shown here is derived from an EMBL/GenBank/DDBJ whole genome shotgun (WGS) entry which is preliminary data.</text>
</comment>
<keyword evidence="1" id="KW-0812">Transmembrane</keyword>
<dbReference type="AlphaFoldDB" id="A0A3M9YEX1"/>
<accession>A0A3M9YEX1</accession>
<sequence>MAETPIPKDVAVAVSRFTGSLSVSTGIWLAVGGIGHCPWTPDWSQSLEVPSVLLIITHFLALVSAAGCAAEAWPGHVAPFFSAAVVGFGLATSWVFLSPTRPHVFQGLFWSLSGLYAGLLVERLTGVGTVLQRRLAESAVSAKASRGRG</sequence>